<dbReference type="RefSeq" id="WP_132117484.1">
    <property type="nucleotide sequence ID" value="NZ_SLWS01000004.1"/>
</dbReference>
<gene>
    <name evidence="6" type="ORF">EV192_104364</name>
</gene>
<feature type="domain" description="HTH tetR-type" evidence="5">
    <location>
        <begin position="3"/>
        <end position="63"/>
    </location>
</feature>
<keyword evidence="2 4" id="KW-0238">DNA-binding</keyword>
<dbReference type="Gene3D" id="1.10.357.10">
    <property type="entry name" value="Tetracycline Repressor, domain 2"/>
    <property type="match status" value="1"/>
</dbReference>
<dbReference type="PROSITE" id="PS50977">
    <property type="entry name" value="HTH_TETR_2"/>
    <property type="match status" value="1"/>
</dbReference>
<dbReference type="PANTHER" id="PTHR47506">
    <property type="entry name" value="TRANSCRIPTIONAL REGULATORY PROTEIN"/>
    <property type="match status" value="1"/>
</dbReference>
<evidence type="ECO:0000256" key="2">
    <source>
        <dbReference type="ARBA" id="ARBA00023125"/>
    </source>
</evidence>
<evidence type="ECO:0000256" key="3">
    <source>
        <dbReference type="ARBA" id="ARBA00023163"/>
    </source>
</evidence>
<dbReference type="OrthoDB" id="4567939at2"/>
<feature type="DNA-binding region" description="H-T-H motif" evidence="4">
    <location>
        <begin position="26"/>
        <end position="45"/>
    </location>
</feature>
<sequence>MTPGPRERLITSAIALVRERGVHATGLTDLLEHSGTARGSIYQHFPGGKTELVEAATLVAGKQMDALLRSLTTTRSPQAWLDGLIQWWRDVLETTSFRAGCPVAAAALASSDEPTLHEAAAEVFNAMRSRLAGALAQAGLAADTAGSLAGFVVSALEGAIIQARATRSTRPLDDARTHLGELLRVHLRTAGPA</sequence>
<dbReference type="InterPro" id="IPR009057">
    <property type="entry name" value="Homeodomain-like_sf"/>
</dbReference>
<keyword evidence="3" id="KW-0804">Transcription</keyword>
<dbReference type="InterPro" id="IPR036271">
    <property type="entry name" value="Tet_transcr_reg_TetR-rel_C_sf"/>
</dbReference>
<evidence type="ECO:0000256" key="4">
    <source>
        <dbReference type="PROSITE-ProRule" id="PRU00335"/>
    </source>
</evidence>
<proteinExistence type="predicted"/>
<dbReference type="PANTHER" id="PTHR47506:SF3">
    <property type="entry name" value="HTH-TYPE TRANSCRIPTIONAL REGULATOR LMRA"/>
    <property type="match status" value="1"/>
</dbReference>
<dbReference type="Pfam" id="PF21993">
    <property type="entry name" value="TetR_C_13_2"/>
    <property type="match status" value="1"/>
</dbReference>
<dbReference type="GO" id="GO:0003677">
    <property type="term" value="F:DNA binding"/>
    <property type="evidence" value="ECO:0007669"/>
    <property type="project" value="UniProtKB-UniRule"/>
</dbReference>
<keyword evidence="7" id="KW-1185">Reference proteome</keyword>
<evidence type="ECO:0000259" key="5">
    <source>
        <dbReference type="PROSITE" id="PS50977"/>
    </source>
</evidence>
<comment type="caution">
    <text evidence="6">The sequence shown here is derived from an EMBL/GenBank/DDBJ whole genome shotgun (WGS) entry which is preliminary data.</text>
</comment>
<dbReference type="SUPFAM" id="SSF46689">
    <property type="entry name" value="Homeodomain-like"/>
    <property type="match status" value="1"/>
</dbReference>
<reference evidence="6 7" key="1">
    <citation type="submission" date="2019-03" db="EMBL/GenBank/DDBJ databases">
        <title>Genomic Encyclopedia of Type Strains, Phase IV (KMG-IV): sequencing the most valuable type-strain genomes for metagenomic binning, comparative biology and taxonomic classification.</title>
        <authorList>
            <person name="Goeker M."/>
        </authorList>
    </citation>
    <scope>NUCLEOTIDE SEQUENCE [LARGE SCALE GENOMIC DNA]</scope>
    <source>
        <strain evidence="6 7">DSM 45934</strain>
    </source>
</reference>
<keyword evidence="1" id="KW-0805">Transcription regulation</keyword>
<evidence type="ECO:0000256" key="1">
    <source>
        <dbReference type="ARBA" id="ARBA00023015"/>
    </source>
</evidence>
<dbReference type="EMBL" id="SLWS01000004">
    <property type="protein sequence ID" value="TCO59522.1"/>
    <property type="molecule type" value="Genomic_DNA"/>
</dbReference>
<name>A0A4R2JLP8_9PSEU</name>
<protein>
    <submittedName>
        <fullName evidence="6">TetR family transcriptional regulator</fullName>
    </submittedName>
</protein>
<dbReference type="Proteomes" id="UP000295680">
    <property type="component" value="Unassembled WGS sequence"/>
</dbReference>
<organism evidence="6 7">
    <name type="scientific">Actinocrispum wychmicini</name>
    <dbReference type="NCBI Taxonomy" id="1213861"/>
    <lineage>
        <taxon>Bacteria</taxon>
        <taxon>Bacillati</taxon>
        <taxon>Actinomycetota</taxon>
        <taxon>Actinomycetes</taxon>
        <taxon>Pseudonocardiales</taxon>
        <taxon>Pseudonocardiaceae</taxon>
        <taxon>Actinocrispum</taxon>
    </lineage>
</organism>
<accession>A0A4R2JLP8</accession>
<dbReference type="InterPro" id="IPR001647">
    <property type="entry name" value="HTH_TetR"/>
</dbReference>
<dbReference type="Pfam" id="PF00440">
    <property type="entry name" value="TetR_N"/>
    <property type="match status" value="1"/>
</dbReference>
<dbReference type="InterPro" id="IPR054156">
    <property type="entry name" value="YxaF_TetR_C"/>
</dbReference>
<evidence type="ECO:0000313" key="6">
    <source>
        <dbReference type="EMBL" id="TCO59522.1"/>
    </source>
</evidence>
<dbReference type="SUPFAM" id="SSF48498">
    <property type="entry name" value="Tetracyclin repressor-like, C-terminal domain"/>
    <property type="match status" value="1"/>
</dbReference>
<evidence type="ECO:0000313" key="7">
    <source>
        <dbReference type="Proteomes" id="UP000295680"/>
    </source>
</evidence>
<dbReference type="AlphaFoldDB" id="A0A4R2JLP8"/>